<evidence type="ECO:0000313" key="6">
    <source>
        <dbReference type="Proteomes" id="UP000054558"/>
    </source>
</evidence>
<keyword evidence="2" id="KW-0175">Coiled coil</keyword>
<dbReference type="InterPro" id="IPR000504">
    <property type="entry name" value="RRM_dom"/>
</dbReference>
<dbReference type="Pfam" id="PF00076">
    <property type="entry name" value="RRM_1"/>
    <property type="match status" value="1"/>
</dbReference>
<keyword evidence="1" id="KW-0694">RNA-binding</keyword>
<keyword evidence="6" id="KW-1185">Reference proteome</keyword>
<evidence type="ECO:0000259" key="4">
    <source>
        <dbReference type="PROSITE" id="PS50102"/>
    </source>
</evidence>
<dbReference type="PANTHER" id="PTHR36309:SF1">
    <property type="entry name" value="RNA-BINDING (RRM_RBD_RNP MOTIFS) FAMILY PROTEIN"/>
    <property type="match status" value="1"/>
</dbReference>
<dbReference type="OrthoDB" id="1913496at2759"/>
<dbReference type="EMBL" id="DF237175">
    <property type="protein sequence ID" value="GAQ85266.1"/>
    <property type="molecule type" value="Genomic_DNA"/>
</dbReference>
<feature type="compositionally biased region" description="Low complexity" evidence="3">
    <location>
        <begin position="1"/>
        <end position="15"/>
    </location>
</feature>
<dbReference type="SMART" id="SM00360">
    <property type="entry name" value="RRM"/>
    <property type="match status" value="1"/>
</dbReference>
<dbReference type="InterPro" id="IPR035979">
    <property type="entry name" value="RBD_domain_sf"/>
</dbReference>
<protein>
    <submittedName>
        <fullName evidence="5">RNA-binding protein</fullName>
    </submittedName>
</protein>
<dbReference type="InterPro" id="IPR053316">
    <property type="entry name" value="Epigenetic_reg_gene_expr"/>
</dbReference>
<gene>
    <name evidence="5" type="ORF">KFL_002260220</name>
</gene>
<sequence>MDGSASTSYGGYYSSIPQLFPTEGQGPLMPPPEEPPPPPAETPPLPQDVAPPPPLSPRSGRRQKARRTVSVQDVPPTVGTEEVLYSAFAQFGKVESVYIARNYLDSSRNPECIGTALVRFGTEEQARKVIQETTEKLYMVGGMPRPIMACIADESQLPLEEDTVQEPAPLPVKLLGRSSDALELEFAMKWRQLHRRQQAERAVLKKMNAKKEKELAEKQEKIFKEIYERYEIVRRTNHSQGVEQLKRVLSRR</sequence>
<dbReference type="GO" id="GO:0003723">
    <property type="term" value="F:RNA binding"/>
    <property type="evidence" value="ECO:0007669"/>
    <property type="project" value="UniProtKB-UniRule"/>
</dbReference>
<evidence type="ECO:0000256" key="1">
    <source>
        <dbReference type="PROSITE-ProRule" id="PRU00176"/>
    </source>
</evidence>
<feature type="domain" description="RRM" evidence="4">
    <location>
        <begin position="67"/>
        <end position="154"/>
    </location>
</feature>
<dbReference type="Proteomes" id="UP000054558">
    <property type="component" value="Unassembled WGS sequence"/>
</dbReference>
<feature type="region of interest" description="Disordered" evidence="3">
    <location>
        <begin position="1"/>
        <end position="73"/>
    </location>
</feature>
<proteinExistence type="predicted"/>
<dbReference type="PANTHER" id="PTHR36309">
    <property type="entry name" value="RNA-BINDING (RRM/RBD/RNP MOTIFS) FAMILY PROTEIN"/>
    <property type="match status" value="1"/>
</dbReference>
<dbReference type="CDD" id="cd00590">
    <property type="entry name" value="RRM_SF"/>
    <property type="match status" value="1"/>
</dbReference>
<evidence type="ECO:0000256" key="2">
    <source>
        <dbReference type="SAM" id="Coils"/>
    </source>
</evidence>
<name>A0A1Y1I998_KLENI</name>
<dbReference type="OMA" id="GRYNMKC"/>
<dbReference type="Gene3D" id="3.30.70.330">
    <property type="match status" value="1"/>
</dbReference>
<dbReference type="InterPro" id="IPR012677">
    <property type="entry name" value="Nucleotide-bd_a/b_plait_sf"/>
</dbReference>
<feature type="coiled-coil region" evidence="2">
    <location>
        <begin position="194"/>
        <end position="221"/>
    </location>
</feature>
<reference evidence="5 6" key="1">
    <citation type="journal article" date="2014" name="Nat. Commun.">
        <title>Klebsormidium flaccidum genome reveals primary factors for plant terrestrial adaptation.</title>
        <authorList>
            <person name="Hori K."/>
            <person name="Maruyama F."/>
            <person name="Fujisawa T."/>
            <person name="Togashi T."/>
            <person name="Yamamoto N."/>
            <person name="Seo M."/>
            <person name="Sato S."/>
            <person name="Yamada T."/>
            <person name="Mori H."/>
            <person name="Tajima N."/>
            <person name="Moriyama T."/>
            <person name="Ikeuchi M."/>
            <person name="Watanabe M."/>
            <person name="Wada H."/>
            <person name="Kobayashi K."/>
            <person name="Saito M."/>
            <person name="Masuda T."/>
            <person name="Sasaki-Sekimoto Y."/>
            <person name="Mashiguchi K."/>
            <person name="Awai K."/>
            <person name="Shimojima M."/>
            <person name="Masuda S."/>
            <person name="Iwai M."/>
            <person name="Nobusawa T."/>
            <person name="Narise T."/>
            <person name="Kondo S."/>
            <person name="Saito H."/>
            <person name="Sato R."/>
            <person name="Murakawa M."/>
            <person name="Ihara Y."/>
            <person name="Oshima-Yamada Y."/>
            <person name="Ohtaka K."/>
            <person name="Satoh M."/>
            <person name="Sonobe K."/>
            <person name="Ishii M."/>
            <person name="Ohtani R."/>
            <person name="Kanamori-Sato M."/>
            <person name="Honoki R."/>
            <person name="Miyazaki D."/>
            <person name="Mochizuki H."/>
            <person name="Umetsu J."/>
            <person name="Higashi K."/>
            <person name="Shibata D."/>
            <person name="Kamiya Y."/>
            <person name="Sato N."/>
            <person name="Nakamura Y."/>
            <person name="Tabata S."/>
            <person name="Ida S."/>
            <person name="Kurokawa K."/>
            <person name="Ohta H."/>
        </authorList>
    </citation>
    <scope>NUCLEOTIDE SEQUENCE [LARGE SCALE GENOMIC DNA]</scope>
    <source>
        <strain evidence="5 6">NIES-2285</strain>
    </source>
</reference>
<evidence type="ECO:0000313" key="5">
    <source>
        <dbReference type="EMBL" id="GAQ85266.1"/>
    </source>
</evidence>
<dbReference type="SUPFAM" id="SSF54928">
    <property type="entry name" value="RNA-binding domain, RBD"/>
    <property type="match status" value="1"/>
</dbReference>
<organism evidence="5 6">
    <name type="scientific">Klebsormidium nitens</name>
    <name type="common">Green alga</name>
    <name type="synonym">Ulothrix nitens</name>
    <dbReference type="NCBI Taxonomy" id="105231"/>
    <lineage>
        <taxon>Eukaryota</taxon>
        <taxon>Viridiplantae</taxon>
        <taxon>Streptophyta</taxon>
        <taxon>Klebsormidiophyceae</taxon>
        <taxon>Klebsormidiales</taxon>
        <taxon>Klebsormidiaceae</taxon>
        <taxon>Klebsormidium</taxon>
    </lineage>
</organism>
<accession>A0A1Y1I998</accession>
<evidence type="ECO:0000256" key="3">
    <source>
        <dbReference type="SAM" id="MobiDB-lite"/>
    </source>
</evidence>
<dbReference type="PROSITE" id="PS50102">
    <property type="entry name" value="RRM"/>
    <property type="match status" value="1"/>
</dbReference>
<feature type="compositionally biased region" description="Pro residues" evidence="3">
    <location>
        <begin position="28"/>
        <end position="56"/>
    </location>
</feature>
<dbReference type="AlphaFoldDB" id="A0A1Y1I998"/>